<dbReference type="AlphaFoldDB" id="A0A1S1Z1C2"/>
<name>A0A1S1Z1C2_FLAPC</name>
<accession>A0A1S1Z1C2</accession>
<sequence length="153" mass="17921">MYRLYLLSCFLLCLSCNNDDNIPTNISHTLRSKETIDEEFSNQRIIEQSEIILYRDSSYTNYLYQETYSLSNTSELLYTTYYYYRGGWSENSDKEIHLFLNDNYFLNKVDNVADTTFCGELNGASGFVPTIRVEDFEPIDLNLPDFPCLPEDN</sequence>
<proteinExistence type="predicted"/>
<evidence type="ECO:0000313" key="2">
    <source>
        <dbReference type="Proteomes" id="UP000179797"/>
    </source>
</evidence>
<gene>
    <name evidence="1" type="ORF">NH26_12310</name>
</gene>
<protein>
    <submittedName>
        <fullName evidence="1">Uncharacterized protein</fullName>
    </submittedName>
</protein>
<dbReference type="EMBL" id="JRYR02000001">
    <property type="protein sequence ID" value="OHX67069.1"/>
    <property type="molecule type" value="Genomic_DNA"/>
</dbReference>
<dbReference type="RefSeq" id="WP_139263036.1">
    <property type="nucleotide sequence ID" value="NZ_JRYR02000001.1"/>
</dbReference>
<organism evidence="1 2">
    <name type="scientific">Flammeovirga pacifica</name>
    <dbReference type="NCBI Taxonomy" id="915059"/>
    <lineage>
        <taxon>Bacteria</taxon>
        <taxon>Pseudomonadati</taxon>
        <taxon>Bacteroidota</taxon>
        <taxon>Cytophagia</taxon>
        <taxon>Cytophagales</taxon>
        <taxon>Flammeovirgaceae</taxon>
        <taxon>Flammeovirga</taxon>
    </lineage>
</organism>
<evidence type="ECO:0000313" key="1">
    <source>
        <dbReference type="EMBL" id="OHX67069.1"/>
    </source>
</evidence>
<reference evidence="1 2" key="1">
    <citation type="journal article" date="2012" name="Int. J. Syst. Evol. Microbiol.">
        <title>Flammeovirga pacifica sp. nov., isolated from deep-sea sediment.</title>
        <authorList>
            <person name="Xu H."/>
            <person name="Fu Y."/>
            <person name="Yang N."/>
            <person name="Ding Z."/>
            <person name="Lai Q."/>
            <person name="Zeng R."/>
        </authorList>
    </citation>
    <scope>NUCLEOTIDE SEQUENCE [LARGE SCALE GENOMIC DNA]</scope>
    <source>
        <strain evidence="2">DSM 24597 / LMG 26175 / WPAGA1</strain>
    </source>
</reference>
<keyword evidence="2" id="KW-1185">Reference proteome</keyword>
<comment type="caution">
    <text evidence="1">The sequence shown here is derived from an EMBL/GenBank/DDBJ whole genome shotgun (WGS) entry which is preliminary data.</text>
</comment>
<dbReference type="Proteomes" id="UP000179797">
    <property type="component" value="Unassembled WGS sequence"/>
</dbReference>